<dbReference type="EMBL" id="AAWS01000005">
    <property type="protein sequence ID" value="EAY30803.1"/>
    <property type="molecule type" value="Genomic_DNA"/>
</dbReference>
<dbReference type="InterPro" id="IPR000601">
    <property type="entry name" value="PKD_dom"/>
</dbReference>
<sequence length="964" mass="104512">MIGISNISIAQTRISVRVSSSNDDAEERGSNAGSSPGRMYLNSSDLELVRDGSTRGNQWVGMLFRNLNIPRRAVITSAYVQFTADETNSGTTNLVIRGEDTNSAGTFSSSNNNISSRNFTSSRVNWNNVPAWNSVGEAGSRQRTPDLRRIVQEIVNRNGWVSGNNIAIIINGSGERTAESYNGSSSRAPLLVVNYTNGGGSGCNYCTSTSNRSTYEHIAKVEVGGFSNSSGANNYTNFTNRTINLSAGQRYNIRLTPGFSGSSYQEYFKVWIDYNGDCDFNDAGELVYDAGSTASSTVSGSIRIPANITRRTRMRVSMKYNGAATACENFQDGEVEDYTVNIGSGGGTPPVAAFVANRTNIRVGQSVNFSNRSTNNPSSYSWVFSGGSPSASTATNPVVTYNRAGRFTVRLTARNAYGSDVETKTSYITVSPSNGGCNKISCFTSISPTSQTSRLIIPSSHRFQMLMKQGDSYTTGGGNVPGNHDFTGYVPINNSSTNGYLSVNHENTPGGVSMMRLSYSNTSKLWNVNSNQAVDFYNNNLVTTTRNCSGGITPWGTVITCEETYNSGDNNNDGYEDVGWCVEIDPVTKRVKSYGNGKQEKLWALGRMRHENVVVASDRRTVYYGEDGGTSCVYKFVANSAQNLSRGRLYVLKLDGRLSGGNPTRSTGRWVQVPNNTKSDRNNTSSIASSLGGNNFSGVEDVEIHPINGKVYYTSKGNGRVYRFNDNGSTISGFEVFVGGRSYPIATNSGTVNESWGGGNDNLAFDNDGNLWVLQDGGRDYIWMVENGHTQSNPKVKLFGSSPNGSEPTGITFSPDGRFMFLSIQHPSFWNSSQTDAAGNSVRFNKSSTVVIALNKNLGTLNNRTTQTTIAQEATGAQAMKVFPNPPAQGKVNVAFATEYEGKVVIDLLTTQGQKITTLFNKHLQAGKHQLAFDLNRHVSQHQNLLIVVTANGKRQTSVINYQK</sequence>
<dbReference type="CDD" id="cd00146">
    <property type="entry name" value="PKD"/>
    <property type="match status" value="1"/>
</dbReference>
<dbReference type="InterPro" id="IPR013783">
    <property type="entry name" value="Ig-like_fold"/>
</dbReference>
<evidence type="ECO:0000313" key="3">
    <source>
        <dbReference type="EMBL" id="EAY30803.1"/>
    </source>
</evidence>
<dbReference type="SMART" id="SM00089">
    <property type="entry name" value="PKD"/>
    <property type="match status" value="1"/>
</dbReference>
<keyword evidence="4" id="KW-1185">Reference proteome</keyword>
<dbReference type="InterPro" id="IPR045474">
    <property type="entry name" value="GEVED"/>
</dbReference>
<proteinExistence type="predicted"/>
<dbReference type="InterPro" id="IPR035986">
    <property type="entry name" value="PKD_dom_sf"/>
</dbReference>
<dbReference type="Pfam" id="PF05787">
    <property type="entry name" value="PhoX"/>
    <property type="match status" value="1"/>
</dbReference>
<protein>
    <submittedName>
        <fullName evidence="3">Collagenase, putative</fullName>
    </submittedName>
</protein>
<feature type="domain" description="PKD" evidence="2">
    <location>
        <begin position="350"/>
        <end position="435"/>
    </location>
</feature>
<gene>
    <name evidence="3" type="ORF">M23134_01127</name>
</gene>
<reference evidence="3 4" key="1">
    <citation type="submission" date="2007-01" db="EMBL/GenBank/DDBJ databases">
        <authorList>
            <person name="Haygood M."/>
            <person name="Podell S."/>
            <person name="Anderson C."/>
            <person name="Hopkinson B."/>
            <person name="Roe K."/>
            <person name="Barbeau K."/>
            <person name="Gaasterland T."/>
            <person name="Ferriera S."/>
            <person name="Johnson J."/>
            <person name="Kravitz S."/>
            <person name="Beeson K."/>
            <person name="Sutton G."/>
            <person name="Rogers Y.-H."/>
            <person name="Friedman R."/>
            <person name="Frazier M."/>
            <person name="Venter J.C."/>
        </authorList>
    </citation>
    <scope>NUCLEOTIDE SEQUENCE [LARGE SCALE GENOMIC DNA]</scope>
    <source>
        <strain evidence="3 4">ATCC 23134</strain>
    </source>
</reference>
<dbReference type="Pfam" id="PF18911">
    <property type="entry name" value="PKD_4"/>
    <property type="match status" value="1"/>
</dbReference>
<dbReference type="InterPro" id="IPR022409">
    <property type="entry name" value="PKD/Chitinase_dom"/>
</dbReference>
<dbReference type="eggNOG" id="COG4935">
    <property type="taxonomic scope" value="Bacteria"/>
</dbReference>
<organism evidence="3 4">
    <name type="scientific">Microscilla marina ATCC 23134</name>
    <dbReference type="NCBI Taxonomy" id="313606"/>
    <lineage>
        <taxon>Bacteria</taxon>
        <taxon>Pseudomonadati</taxon>
        <taxon>Bacteroidota</taxon>
        <taxon>Cytophagia</taxon>
        <taxon>Cytophagales</taxon>
        <taxon>Microscillaceae</taxon>
        <taxon>Microscilla</taxon>
    </lineage>
</organism>
<dbReference type="eggNOG" id="COG3211">
    <property type="taxonomic scope" value="Bacteria"/>
</dbReference>
<evidence type="ECO:0000259" key="2">
    <source>
        <dbReference type="PROSITE" id="PS50093"/>
    </source>
</evidence>
<dbReference type="PROSITE" id="PS50093">
    <property type="entry name" value="PKD"/>
    <property type="match status" value="1"/>
</dbReference>
<dbReference type="InterPro" id="IPR008557">
    <property type="entry name" value="PhoX"/>
</dbReference>
<comment type="caution">
    <text evidence="3">The sequence shown here is derived from an EMBL/GenBank/DDBJ whole genome shotgun (WGS) entry which is preliminary data.</text>
</comment>
<evidence type="ECO:0000313" key="4">
    <source>
        <dbReference type="Proteomes" id="UP000004095"/>
    </source>
</evidence>
<dbReference type="eggNOG" id="COG3204">
    <property type="taxonomic scope" value="Bacteria"/>
</dbReference>
<dbReference type="Gene3D" id="2.60.40.10">
    <property type="entry name" value="Immunoglobulins"/>
    <property type="match status" value="1"/>
</dbReference>
<accession>A1ZFM9</accession>
<dbReference type="Pfam" id="PF20009">
    <property type="entry name" value="GEVED"/>
    <property type="match status" value="1"/>
</dbReference>
<dbReference type="Proteomes" id="UP000004095">
    <property type="component" value="Unassembled WGS sequence"/>
</dbReference>
<dbReference type="SUPFAM" id="SSF49299">
    <property type="entry name" value="PKD domain"/>
    <property type="match status" value="1"/>
</dbReference>
<dbReference type="AlphaFoldDB" id="A1ZFM9"/>
<feature type="region of interest" description="Disordered" evidence="1">
    <location>
        <begin position="18"/>
        <end position="39"/>
    </location>
</feature>
<dbReference type="PANTHER" id="PTHR35399">
    <property type="entry name" value="SLR8030 PROTEIN"/>
    <property type="match status" value="1"/>
</dbReference>
<name>A1ZFM9_MICM2</name>
<dbReference type="PANTHER" id="PTHR35399:SF2">
    <property type="entry name" value="DUF839 DOMAIN-CONTAINING PROTEIN"/>
    <property type="match status" value="1"/>
</dbReference>
<dbReference type="SUPFAM" id="SSF63825">
    <property type="entry name" value="YWTD domain"/>
    <property type="match status" value="1"/>
</dbReference>
<evidence type="ECO:0000256" key="1">
    <source>
        <dbReference type="SAM" id="MobiDB-lite"/>
    </source>
</evidence>